<dbReference type="Pfam" id="PF00403">
    <property type="entry name" value="HMA"/>
    <property type="match status" value="1"/>
</dbReference>
<dbReference type="GO" id="GO:0046872">
    <property type="term" value="F:metal ion binding"/>
    <property type="evidence" value="ECO:0007669"/>
    <property type="project" value="UniProtKB-KW"/>
</dbReference>
<dbReference type="RefSeq" id="WP_094079616.1">
    <property type="nucleotide sequence ID" value="NZ_CP165644.1"/>
</dbReference>
<dbReference type="EMBL" id="CP165644">
    <property type="protein sequence ID" value="XDU66704.1"/>
    <property type="molecule type" value="Genomic_DNA"/>
</dbReference>
<feature type="domain" description="HMA" evidence="2">
    <location>
        <begin position="2"/>
        <end position="67"/>
    </location>
</feature>
<name>A0AB39VHR3_9FUSO</name>
<evidence type="ECO:0000259" key="2">
    <source>
        <dbReference type="PROSITE" id="PS50846"/>
    </source>
</evidence>
<dbReference type="InterPro" id="IPR017969">
    <property type="entry name" value="Heavy-metal-associated_CS"/>
</dbReference>
<accession>A0AB39VHR3</accession>
<reference evidence="3" key="1">
    <citation type="submission" date="2024-07" db="EMBL/GenBank/DDBJ databases">
        <authorList>
            <person name="Li X.-J."/>
            <person name="Wang X."/>
        </authorList>
    </citation>
    <scope>NUCLEOTIDE SEQUENCE</scope>
    <source>
        <strain evidence="3">HSP-334</strain>
    </source>
</reference>
<protein>
    <submittedName>
        <fullName evidence="3">Heavy-metal-associated domain-containing protein</fullName>
    </submittedName>
</protein>
<evidence type="ECO:0000256" key="1">
    <source>
        <dbReference type="ARBA" id="ARBA00022723"/>
    </source>
</evidence>
<gene>
    <name evidence="3" type="ORF">AB8B22_10005</name>
</gene>
<keyword evidence="1" id="KW-0479">Metal-binding</keyword>
<dbReference type="Gene3D" id="3.30.70.100">
    <property type="match status" value="1"/>
</dbReference>
<dbReference type="InterPro" id="IPR006121">
    <property type="entry name" value="HMA_dom"/>
</dbReference>
<proteinExistence type="predicted"/>
<organism evidence="3">
    <name type="scientific">Leptotrichia rugosa</name>
    <dbReference type="NCBI Taxonomy" id="3239302"/>
    <lineage>
        <taxon>Bacteria</taxon>
        <taxon>Fusobacteriati</taxon>
        <taxon>Fusobacteriota</taxon>
        <taxon>Fusobacteriia</taxon>
        <taxon>Fusobacteriales</taxon>
        <taxon>Leptotrichiaceae</taxon>
        <taxon>Leptotrichia</taxon>
    </lineage>
</organism>
<sequence length="75" mass="8505">MIKKLIEIEGMHCEHCQKKVEDTLCSIPEVEEVSVNLDKKNAKITLNEEVDDILIADLINNAGHYKVKNITEIAE</sequence>
<evidence type="ECO:0000313" key="3">
    <source>
        <dbReference type="EMBL" id="XDU66704.1"/>
    </source>
</evidence>
<dbReference type="AlphaFoldDB" id="A0AB39VHR3"/>
<dbReference type="PROSITE" id="PS50846">
    <property type="entry name" value="HMA_2"/>
    <property type="match status" value="1"/>
</dbReference>
<dbReference type="InterPro" id="IPR036163">
    <property type="entry name" value="HMA_dom_sf"/>
</dbReference>
<dbReference type="PROSITE" id="PS01047">
    <property type="entry name" value="HMA_1"/>
    <property type="match status" value="1"/>
</dbReference>
<dbReference type="CDD" id="cd00371">
    <property type="entry name" value="HMA"/>
    <property type="match status" value="1"/>
</dbReference>
<dbReference type="SUPFAM" id="SSF55008">
    <property type="entry name" value="HMA, heavy metal-associated domain"/>
    <property type="match status" value="1"/>
</dbReference>
<dbReference type="KEGG" id="lrug:AB8B22_10005"/>